<dbReference type="InterPro" id="IPR004670">
    <property type="entry name" value="NhaA"/>
</dbReference>
<keyword evidence="1" id="KW-0472">Membrane</keyword>
<evidence type="ECO:0000313" key="2">
    <source>
        <dbReference type="EMBL" id="HFC46435.1"/>
    </source>
</evidence>
<dbReference type="Pfam" id="PF06965">
    <property type="entry name" value="Na_H_antiport_1"/>
    <property type="match status" value="1"/>
</dbReference>
<keyword evidence="1" id="KW-0812">Transmembrane</keyword>
<proteinExistence type="predicted"/>
<comment type="caution">
    <text evidence="2">The sequence shown here is derived from an EMBL/GenBank/DDBJ whole genome shotgun (WGS) entry which is preliminary data.</text>
</comment>
<dbReference type="InterPro" id="IPR023171">
    <property type="entry name" value="Na/H_antiporter_dom_sf"/>
</dbReference>
<dbReference type="Gene3D" id="1.20.1530.10">
    <property type="entry name" value="Na+/H+ antiporter like domain"/>
    <property type="match status" value="1"/>
</dbReference>
<feature type="non-terminal residue" evidence="2">
    <location>
        <position position="1"/>
    </location>
</feature>
<dbReference type="EMBL" id="DRND01000085">
    <property type="protein sequence ID" value="HFC46435.1"/>
    <property type="molecule type" value="Genomic_DNA"/>
</dbReference>
<gene>
    <name evidence="2" type="ORF">ENJ63_00970</name>
</gene>
<dbReference type="Proteomes" id="UP000885797">
    <property type="component" value="Unassembled WGS sequence"/>
</dbReference>
<dbReference type="AlphaFoldDB" id="A0A7V2WSN7"/>
<dbReference type="GO" id="GO:0006814">
    <property type="term" value="P:sodium ion transport"/>
    <property type="evidence" value="ECO:0007669"/>
    <property type="project" value="InterPro"/>
</dbReference>
<keyword evidence="1" id="KW-1133">Transmembrane helix</keyword>
<protein>
    <recommendedName>
        <fullName evidence="3">Na(+)/H(+) antiporter NhaA</fullName>
    </recommendedName>
</protein>
<dbReference type="GO" id="GO:0006885">
    <property type="term" value="P:regulation of pH"/>
    <property type="evidence" value="ECO:0007669"/>
    <property type="project" value="InterPro"/>
</dbReference>
<sequence length="52" mass="5465">GFTMSIFISELGFKDPLLVDEAKIAIFIASILSGIVGFTVLKASLKGGHTPL</sequence>
<feature type="transmembrane region" description="Helical" evidence="1">
    <location>
        <begin position="24"/>
        <end position="45"/>
    </location>
</feature>
<evidence type="ECO:0000256" key="1">
    <source>
        <dbReference type="SAM" id="Phobius"/>
    </source>
</evidence>
<organism evidence="2">
    <name type="scientific">Dissulfuribacter thermophilus</name>
    <dbReference type="NCBI Taxonomy" id="1156395"/>
    <lineage>
        <taxon>Bacteria</taxon>
        <taxon>Pseudomonadati</taxon>
        <taxon>Thermodesulfobacteriota</taxon>
        <taxon>Dissulfuribacteria</taxon>
        <taxon>Dissulfuribacterales</taxon>
        <taxon>Dissulfuribacteraceae</taxon>
        <taxon>Dissulfuribacter</taxon>
    </lineage>
</organism>
<name>A0A7V2WSN7_9BACT</name>
<evidence type="ECO:0008006" key="3">
    <source>
        <dbReference type="Google" id="ProtNLM"/>
    </source>
</evidence>
<reference evidence="2" key="1">
    <citation type="journal article" date="2020" name="mSystems">
        <title>Genome- and Community-Level Interaction Insights into Carbon Utilization and Element Cycling Functions of Hydrothermarchaeota in Hydrothermal Sediment.</title>
        <authorList>
            <person name="Zhou Z."/>
            <person name="Liu Y."/>
            <person name="Xu W."/>
            <person name="Pan J."/>
            <person name="Luo Z.H."/>
            <person name="Li M."/>
        </authorList>
    </citation>
    <scope>NUCLEOTIDE SEQUENCE [LARGE SCALE GENOMIC DNA]</scope>
    <source>
        <strain evidence="2">HyVt-503</strain>
    </source>
</reference>
<accession>A0A7V2WSN7</accession>
<dbReference type="GO" id="GO:0016020">
    <property type="term" value="C:membrane"/>
    <property type="evidence" value="ECO:0007669"/>
    <property type="project" value="InterPro"/>
</dbReference>